<dbReference type="PANTHER" id="PTHR10176:SF3">
    <property type="entry name" value="GLYCOGEN [STARCH] SYNTHASE"/>
    <property type="match status" value="1"/>
</dbReference>
<protein>
    <recommendedName>
        <fullName evidence="6">Glycogen synthase</fullName>
    </recommendedName>
</protein>
<sequence>MEKHAKPDFVFEVSWEVANKVGGIHTVITSKAREMVAQYGVDYFLIGPYFKDKLAGQFEVLEAPAYFKKPFSDLEKEGVKVHFGKWLIDGEPFLILLDFEGIKPYTNEIKKELWNLHQVDSLGAGIDFDEPVAWGYAVGKLLARIAGTMQDKKILCHFHEWLTGSALVYLAKEKVRVASVFTTHATALGRSLANRGVDFYAQFERLDPDAEARANFVQHKHQLEKTAAHLANVFTTVSEITSLEARYFLGRAADIVLPNGLDIEKFPTIEEINRKHNIQRNRIRKFLMYYFFPHYSFDISQTLIFYTAARYEFHNKGIDVYIDALARLNEKLKAEKSKKTVVSFFWVPAKVNGIHKKLAKSREVFGDIQNSLEEVEEEMEDAILYSLIAQKDIKVSELLDKSMVLSLKSKIREMKSEDGLPPLATHELAEQYDQITDALLRNRLTNKEEDRVKVIFYPIYSSGSDGLLNLEFYESIQGSHFGVFPSFYEPWGYTPLESAALGVASVTSDLSGFGQFFKKEVADKEFPGVYIMERMGKSNEHVVGALADVLYHYTLLSRRERVENKIAAYRLAARADWSIFIRYYFAAHAQALLKL</sequence>
<dbReference type="Gene3D" id="6.10.260.10">
    <property type="match status" value="1"/>
</dbReference>
<name>A0A1F5BV83_9BACT</name>
<dbReference type="EMBL" id="MEYS01000001">
    <property type="protein sequence ID" value="OGD34516.1"/>
    <property type="molecule type" value="Genomic_DNA"/>
</dbReference>
<dbReference type="GO" id="GO:0005978">
    <property type="term" value="P:glycogen biosynthetic process"/>
    <property type="evidence" value="ECO:0007669"/>
    <property type="project" value="InterPro"/>
</dbReference>
<organism evidence="4 5">
    <name type="scientific">Candidatus Azambacteria bacterium RIFCSPLOWO2_01_FULL_46_25</name>
    <dbReference type="NCBI Taxonomy" id="1797298"/>
    <lineage>
        <taxon>Bacteria</taxon>
        <taxon>Candidatus Azamiibacteriota</taxon>
    </lineage>
</organism>
<dbReference type="Gene3D" id="3.40.50.2000">
    <property type="entry name" value="Glycogen Phosphorylase B"/>
    <property type="match status" value="2"/>
</dbReference>
<dbReference type="InterPro" id="IPR008631">
    <property type="entry name" value="Glycogen_synth"/>
</dbReference>
<evidence type="ECO:0000313" key="4">
    <source>
        <dbReference type="EMBL" id="OGD34516.1"/>
    </source>
</evidence>
<accession>A0A1F5BV83</accession>
<proteinExistence type="predicted"/>
<dbReference type="SUPFAM" id="SSF53756">
    <property type="entry name" value="UDP-Glycosyltransferase/glycogen phosphorylase"/>
    <property type="match status" value="2"/>
</dbReference>
<dbReference type="AlphaFoldDB" id="A0A1F5BV83"/>
<evidence type="ECO:0000313" key="5">
    <source>
        <dbReference type="Proteomes" id="UP000176650"/>
    </source>
</evidence>
<keyword evidence="2" id="KW-0808">Transferase</keyword>
<gene>
    <name evidence="4" type="ORF">A2988_03305</name>
</gene>
<dbReference type="GO" id="GO:0004373">
    <property type="term" value="F:alpha-1,4-glucan glucosyltransferase (UDP-glucose donor) activity"/>
    <property type="evidence" value="ECO:0007669"/>
    <property type="project" value="InterPro"/>
</dbReference>
<dbReference type="PANTHER" id="PTHR10176">
    <property type="entry name" value="GLYCOGEN SYNTHASE"/>
    <property type="match status" value="1"/>
</dbReference>
<evidence type="ECO:0008006" key="6">
    <source>
        <dbReference type="Google" id="ProtNLM"/>
    </source>
</evidence>
<evidence type="ECO:0000256" key="1">
    <source>
        <dbReference type="ARBA" id="ARBA00022676"/>
    </source>
</evidence>
<dbReference type="STRING" id="1797298.A2988_03305"/>
<dbReference type="Pfam" id="PF05693">
    <property type="entry name" value="Glycogen_syn"/>
    <property type="match status" value="1"/>
</dbReference>
<dbReference type="Proteomes" id="UP000176650">
    <property type="component" value="Unassembled WGS sequence"/>
</dbReference>
<evidence type="ECO:0000256" key="3">
    <source>
        <dbReference type="SAM" id="Coils"/>
    </source>
</evidence>
<dbReference type="GO" id="GO:0005737">
    <property type="term" value="C:cytoplasm"/>
    <property type="evidence" value="ECO:0007669"/>
    <property type="project" value="TreeGrafter"/>
</dbReference>
<comment type="caution">
    <text evidence="4">The sequence shown here is derived from an EMBL/GenBank/DDBJ whole genome shotgun (WGS) entry which is preliminary data.</text>
</comment>
<keyword evidence="1" id="KW-0328">Glycosyltransferase</keyword>
<keyword evidence="3" id="KW-0175">Coiled coil</keyword>
<reference evidence="4 5" key="1">
    <citation type="journal article" date="2016" name="Nat. Commun.">
        <title>Thousands of microbial genomes shed light on interconnected biogeochemical processes in an aquifer system.</title>
        <authorList>
            <person name="Anantharaman K."/>
            <person name="Brown C.T."/>
            <person name="Hug L.A."/>
            <person name="Sharon I."/>
            <person name="Castelle C.J."/>
            <person name="Probst A.J."/>
            <person name="Thomas B.C."/>
            <person name="Singh A."/>
            <person name="Wilkins M.J."/>
            <person name="Karaoz U."/>
            <person name="Brodie E.L."/>
            <person name="Williams K.H."/>
            <person name="Hubbard S.S."/>
            <person name="Banfield J.F."/>
        </authorList>
    </citation>
    <scope>NUCLEOTIDE SEQUENCE [LARGE SCALE GENOMIC DNA]</scope>
</reference>
<evidence type="ECO:0000256" key="2">
    <source>
        <dbReference type="ARBA" id="ARBA00022679"/>
    </source>
</evidence>
<feature type="coiled-coil region" evidence="3">
    <location>
        <begin position="318"/>
        <end position="378"/>
    </location>
</feature>